<dbReference type="Gene3D" id="3.30.160.660">
    <property type="match status" value="1"/>
</dbReference>
<organism evidence="2 3">
    <name type="scientific">Curtobacterium aurantiacum</name>
    <dbReference type="NCBI Taxonomy" id="3236919"/>
    <lineage>
        <taxon>Bacteria</taxon>
        <taxon>Bacillati</taxon>
        <taxon>Actinomycetota</taxon>
        <taxon>Actinomycetes</taxon>
        <taxon>Micrococcales</taxon>
        <taxon>Microbacteriaceae</taxon>
        <taxon>Curtobacterium</taxon>
    </lineage>
</organism>
<protein>
    <submittedName>
        <fullName evidence="2">YcaO-like family protein</fullName>
    </submittedName>
</protein>
<dbReference type="InterPro" id="IPR027624">
    <property type="entry name" value="TOMM_cyclo_SagD"/>
</dbReference>
<evidence type="ECO:0000313" key="2">
    <source>
        <dbReference type="EMBL" id="MBT1588317.1"/>
    </source>
</evidence>
<dbReference type="PANTHER" id="PTHR37809:SF1">
    <property type="entry name" value="RIBOSOMAL PROTEIN S12 METHYLTHIOTRANSFERASE ACCESSORY FACTOR YCAO"/>
    <property type="match status" value="1"/>
</dbReference>
<reference evidence="2 3" key="1">
    <citation type="submission" date="2021-05" db="EMBL/GenBank/DDBJ databases">
        <title>Whole genome sequence of Curtobacterium flaccumfaciens pv. flaccumfaciens strain CFBP 8819.</title>
        <authorList>
            <person name="Osdaghi E."/>
            <person name="Taghouti G."/>
            <person name="Portier P."/>
            <person name="Fazliarab A."/>
            <person name="Taghavi S.M."/>
            <person name="Briand M."/>
            <person name="Le-Saux M."/>
            <person name="Jacques M.-A."/>
        </authorList>
    </citation>
    <scope>NUCLEOTIDE SEQUENCE [LARGE SCALE GENOMIC DNA]</scope>
    <source>
        <strain evidence="2 3">CFBP 8819</strain>
    </source>
</reference>
<dbReference type="NCBIfam" id="TIGR03604">
    <property type="entry name" value="TOMM_cyclo_SagD"/>
    <property type="match status" value="1"/>
</dbReference>
<dbReference type="EMBL" id="JAHEWS010000015">
    <property type="protein sequence ID" value="MBT1588317.1"/>
    <property type="molecule type" value="Genomic_DNA"/>
</dbReference>
<evidence type="ECO:0000313" key="3">
    <source>
        <dbReference type="Proteomes" id="UP001519641"/>
    </source>
</evidence>
<sequence>MADRLGRLPQPPGRAVVLDTSNGSSSVHSIAPHSACSRCAPLISASKPAQWDLSSPQPPLPGGLRTRELDGQALRDELVDWRFGPIAHVYRDEESPFPLVTAEAIAPGRTHREGGYGRASSFAASEVPALLEGVERVLGGHRQPSAQVVRSSHEALGDRALDPRSLAGHVPEAYDRADSPFRRFDPAAEMDWVEGWWLSHDRPVLVPAQLVYWHENAGDDALLYESSNGCAVGGSIEEAALHGYFEVVERDAFLLTWYGRLRLREIDISGEHSFADTLLRVERDGLRLRVLDATSDLGVPTAIAIVTAPDELVRAGRAPAFALAAGAHPSGIRAIAAAIEECVTNALMYPKWVSMRESVRVDHYRPMLDDHELVRVLDDHTGMHGLPEARGLWGFLDDPSGRVSLDEFTARGRLAPEDVTAELRHHVDVASRADVTVLAVDQSAPHLRGIGVFAVKVIAPGTLPMTFGHLNRRVENVPRLSRAASIIHGAVTAGSWGDAPPPHPFP</sequence>
<comment type="caution">
    <text evidence="2">The sequence shown here is derived from an EMBL/GenBank/DDBJ whole genome shotgun (WGS) entry which is preliminary data.</text>
</comment>
<dbReference type="Gene3D" id="3.30.1330.230">
    <property type="match status" value="1"/>
</dbReference>
<accession>A0ABS5VJW7</accession>
<keyword evidence="3" id="KW-1185">Reference proteome</keyword>
<dbReference type="InterPro" id="IPR003776">
    <property type="entry name" value="YcaO-like_dom"/>
</dbReference>
<evidence type="ECO:0000259" key="1">
    <source>
        <dbReference type="PROSITE" id="PS51664"/>
    </source>
</evidence>
<proteinExistence type="predicted"/>
<dbReference type="PANTHER" id="PTHR37809">
    <property type="entry name" value="RIBOSOMAL PROTEIN S12 METHYLTHIOTRANSFERASE ACCESSORY FACTOR YCAO"/>
    <property type="match status" value="1"/>
</dbReference>
<dbReference type="PROSITE" id="PS51664">
    <property type="entry name" value="YCAO"/>
    <property type="match status" value="1"/>
</dbReference>
<dbReference type="Gene3D" id="3.30.40.250">
    <property type="match status" value="1"/>
</dbReference>
<name>A0ABS5VJW7_9MICO</name>
<gene>
    <name evidence="2" type="ORF">KK097_10875</name>
</gene>
<feature type="domain" description="YcaO" evidence="1">
    <location>
        <begin position="117"/>
        <end position="506"/>
    </location>
</feature>
<dbReference type="Pfam" id="PF02624">
    <property type="entry name" value="YcaO"/>
    <property type="match status" value="1"/>
</dbReference>
<dbReference type="Proteomes" id="UP001519641">
    <property type="component" value="Unassembled WGS sequence"/>
</dbReference>
<dbReference type="RefSeq" id="WP_214544749.1">
    <property type="nucleotide sequence ID" value="NZ_JAHEWS010000015.1"/>
</dbReference>